<gene>
    <name evidence="2" type="ORF">Q7X28_05505</name>
</gene>
<dbReference type="PROSITE" id="PS51257">
    <property type="entry name" value="PROKAR_LIPOPROTEIN"/>
    <property type="match status" value="1"/>
</dbReference>
<protein>
    <recommendedName>
        <fullName evidence="4">Secreted protein</fullName>
    </recommendedName>
</protein>
<reference evidence="2" key="1">
    <citation type="submission" date="2023-08" db="EMBL/GenBank/DDBJ databases">
        <title>The draft genome of Tsukamurella strandjordii strain 050030.</title>
        <authorList>
            <person name="Zhao F."/>
            <person name="Feng Y."/>
            <person name="Zong Z."/>
        </authorList>
    </citation>
    <scope>NUCLEOTIDE SEQUENCE</scope>
    <source>
        <strain evidence="2">050030</strain>
    </source>
</reference>
<keyword evidence="3" id="KW-1185">Reference proteome</keyword>
<evidence type="ECO:0000313" key="3">
    <source>
        <dbReference type="Proteomes" id="UP001178281"/>
    </source>
</evidence>
<name>A0AA90NBG4_9ACTN</name>
<comment type="caution">
    <text evidence="2">The sequence shown here is derived from an EMBL/GenBank/DDBJ whole genome shotgun (WGS) entry which is preliminary data.</text>
</comment>
<keyword evidence="1" id="KW-0732">Signal</keyword>
<dbReference type="Proteomes" id="UP001178281">
    <property type="component" value="Unassembled WGS sequence"/>
</dbReference>
<sequence length="145" mass="13771">MNLRWVMGRAGGALAVGALGLTAITGCASSDTDSSDSAVSFSAVAQTGPASAAPSARAGTGDLPVAAAGTVCGSVPTGNGPASVVVKTGHANCVDALRVGKAYAAAASNAQGQAVTVESAGWRCGARVTDAVATCSNGDNAFTVG</sequence>
<feature type="signal peptide" evidence="1">
    <location>
        <begin position="1"/>
        <end position="28"/>
    </location>
</feature>
<proteinExistence type="predicted"/>
<dbReference type="EMBL" id="JAUTIX010000002">
    <property type="protein sequence ID" value="MDP0397377.1"/>
    <property type="molecule type" value="Genomic_DNA"/>
</dbReference>
<organism evidence="2 3">
    <name type="scientific">Tsukamurella strandjordii</name>
    <dbReference type="NCBI Taxonomy" id="147577"/>
    <lineage>
        <taxon>Bacteria</taxon>
        <taxon>Bacillati</taxon>
        <taxon>Actinomycetota</taxon>
        <taxon>Actinomycetes</taxon>
        <taxon>Mycobacteriales</taxon>
        <taxon>Tsukamurellaceae</taxon>
        <taxon>Tsukamurella</taxon>
    </lineage>
</organism>
<dbReference type="RefSeq" id="WP_220658830.1">
    <property type="nucleotide sequence ID" value="NZ_CBCSFC010000001.1"/>
</dbReference>
<feature type="chain" id="PRO_5041739920" description="Secreted protein" evidence="1">
    <location>
        <begin position="29"/>
        <end position="145"/>
    </location>
</feature>
<evidence type="ECO:0000256" key="1">
    <source>
        <dbReference type="SAM" id="SignalP"/>
    </source>
</evidence>
<dbReference type="AlphaFoldDB" id="A0AA90NBG4"/>
<evidence type="ECO:0008006" key="4">
    <source>
        <dbReference type="Google" id="ProtNLM"/>
    </source>
</evidence>
<accession>A0AA90NBG4</accession>
<evidence type="ECO:0000313" key="2">
    <source>
        <dbReference type="EMBL" id="MDP0397377.1"/>
    </source>
</evidence>